<comment type="caution">
    <text evidence="1">The sequence shown here is derived from an EMBL/GenBank/DDBJ whole genome shotgun (WGS) entry which is preliminary data.</text>
</comment>
<organism evidence="1 2">
    <name type="scientific">Acaulospora colombiana</name>
    <dbReference type="NCBI Taxonomy" id="27376"/>
    <lineage>
        <taxon>Eukaryota</taxon>
        <taxon>Fungi</taxon>
        <taxon>Fungi incertae sedis</taxon>
        <taxon>Mucoromycota</taxon>
        <taxon>Glomeromycotina</taxon>
        <taxon>Glomeromycetes</taxon>
        <taxon>Diversisporales</taxon>
        <taxon>Acaulosporaceae</taxon>
        <taxon>Acaulospora</taxon>
    </lineage>
</organism>
<feature type="non-terminal residue" evidence="1">
    <location>
        <position position="1"/>
    </location>
</feature>
<dbReference type="EMBL" id="CAJVPT010041078">
    <property type="protein sequence ID" value="CAG8727028.1"/>
    <property type="molecule type" value="Genomic_DNA"/>
</dbReference>
<evidence type="ECO:0000313" key="1">
    <source>
        <dbReference type="EMBL" id="CAG8727028.1"/>
    </source>
</evidence>
<accession>A0ACA9PX30</accession>
<evidence type="ECO:0000313" key="2">
    <source>
        <dbReference type="Proteomes" id="UP000789525"/>
    </source>
</evidence>
<name>A0ACA9PX30_9GLOM</name>
<reference evidence="1" key="1">
    <citation type="submission" date="2021-06" db="EMBL/GenBank/DDBJ databases">
        <authorList>
            <person name="Kallberg Y."/>
            <person name="Tangrot J."/>
            <person name="Rosling A."/>
        </authorList>
    </citation>
    <scope>NUCLEOTIDE SEQUENCE</scope>
    <source>
        <strain evidence="1">CL356</strain>
    </source>
</reference>
<feature type="non-terminal residue" evidence="1">
    <location>
        <position position="322"/>
    </location>
</feature>
<sequence>SNLYECKSTNPLRLEEAHRSECVQVGGVFVDRAARELLKKKLENSRFGTDEFLDLMIDYFEVKESWLIVTFLLFTDMDTRPSAFSGARYRPMSSSLGGIAITTARTTSSKARSLCRRKKSELLEIIARSQSPGEFHWVYYKLRTHSCQHMLLVGGFGESPHLQQRLREQFEPKGSEIVTVDQPSGGDRLKMLDPWIEKDKSLVHNWELVKFYSISWKRPPTMTGPLSWEISLMANTNISGHPLPKMRRICTVTADLPQLAPALEMKMGATGQFWIVNFEIVIRQGMSATVLLASYLERHSSSQRTRVLWASSSRKGLVDLHS</sequence>
<proteinExistence type="predicted"/>
<dbReference type="Proteomes" id="UP000789525">
    <property type="component" value="Unassembled WGS sequence"/>
</dbReference>
<keyword evidence="2" id="KW-1185">Reference proteome</keyword>
<gene>
    <name evidence="1" type="ORF">ACOLOM_LOCUS11426</name>
</gene>
<protein>
    <submittedName>
        <fullName evidence="1">15110_t:CDS:1</fullName>
    </submittedName>
</protein>